<evidence type="ECO:0000256" key="1">
    <source>
        <dbReference type="SAM" id="MobiDB-lite"/>
    </source>
</evidence>
<protein>
    <submittedName>
        <fullName evidence="2">Uncharacterized protein</fullName>
    </submittedName>
</protein>
<name>A0A0L9UEA8_PHAAN</name>
<evidence type="ECO:0000313" key="2">
    <source>
        <dbReference type="EMBL" id="KOM41068.1"/>
    </source>
</evidence>
<dbReference type="Proteomes" id="UP000053144">
    <property type="component" value="Chromosome 4"/>
</dbReference>
<proteinExistence type="predicted"/>
<organism evidence="2 3">
    <name type="scientific">Phaseolus angularis</name>
    <name type="common">Azuki bean</name>
    <name type="synonym">Vigna angularis</name>
    <dbReference type="NCBI Taxonomy" id="3914"/>
    <lineage>
        <taxon>Eukaryota</taxon>
        <taxon>Viridiplantae</taxon>
        <taxon>Streptophyta</taxon>
        <taxon>Embryophyta</taxon>
        <taxon>Tracheophyta</taxon>
        <taxon>Spermatophyta</taxon>
        <taxon>Magnoliopsida</taxon>
        <taxon>eudicotyledons</taxon>
        <taxon>Gunneridae</taxon>
        <taxon>Pentapetalae</taxon>
        <taxon>rosids</taxon>
        <taxon>fabids</taxon>
        <taxon>Fabales</taxon>
        <taxon>Fabaceae</taxon>
        <taxon>Papilionoideae</taxon>
        <taxon>50 kb inversion clade</taxon>
        <taxon>NPAAA clade</taxon>
        <taxon>indigoferoid/millettioid clade</taxon>
        <taxon>Phaseoleae</taxon>
        <taxon>Vigna</taxon>
    </lineage>
</organism>
<feature type="compositionally biased region" description="Basic and acidic residues" evidence="1">
    <location>
        <begin position="14"/>
        <end position="23"/>
    </location>
</feature>
<gene>
    <name evidence="2" type="ORF">LR48_Vigan04g126600</name>
</gene>
<sequence>MAEGADPDLGSEVDAGKGVEGRGRGLAAERGVLEAGDVRVGADEVTVAARGMTHLLDSTLVRGLTFHVMRTPSTPLGSGLAISNILNHSPAAALTPFNNNEP</sequence>
<dbReference type="EMBL" id="CM003374">
    <property type="protein sequence ID" value="KOM41068.1"/>
    <property type="molecule type" value="Genomic_DNA"/>
</dbReference>
<accession>A0A0L9UEA8</accession>
<dbReference type="Gramene" id="KOM41068">
    <property type="protein sequence ID" value="KOM41068"/>
    <property type="gene ID" value="LR48_Vigan04g126600"/>
</dbReference>
<feature type="region of interest" description="Disordered" evidence="1">
    <location>
        <begin position="1"/>
        <end position="28"/>
    </location>
</feature>
<reference evidence="3" key="1">
    <citation type="journal article" date="2015" name="Proc. Natl. Acad. Sci. U.S.A.">
        <title>Genome sequencing of adzuki bean (Vigna angularis) provides insight into high starch and low fat accumulation and domestication.</title>
        <authorList>
            <person name="Yang K."/>
            <person name="Tian Z."/>
            <person name="Chen C."/>
            <person name="Luo L."/>
            <person name="Zhao B."/>
            <person name="Wang Z."/>
            <person name="Yu L."/>
            <person name="Li Y."/>
            <person name="Sun Y."/>
            <person name="Li W."/>
            <person name="Chen Y."/>
            <person name="Li Y."/>
            <person name="Zhang Y."/>
            <person name="Ai D."/>
            <person name="Zhao J."/>
            <person name="Shang C."/>
            <person name="Ma Y."/>
            <person name="Wu B."/>
            <person name="Wang M."/>
            <person name="Gao L."/>
            <person name="Sun D."/>
            <person name="Zhang P."/>
            <person name="Guo F."/>
            <person name="Wang W."/>
            <person name="Li Y."/>
            <person name="Wang J."/>
            <person name="Varshney R.K."/>
            <person name="Wang J."/>
            <person name="Ling H.Q."/>
            <person name="Wan P."/>
        </authorList>
    </citation>
    <scope>NUCLEOTIDE SEQUENCE</scope>
    <source>
        <strain evidence="3">cv. Jingnong 6</strain>
    </source>
</reference>
<feature type="compositionally biased region" description="Acidic residues" evidence="1">
    <location>
        <begin position="1"/>
        <end position="11"/>
    </location>
</feature>
<evidence type="ECO:0000313" key="3">
    <source>
        <dbReference type="Proteomes" id="UP000053144"/>
    </source>
</evidence>
<dbReference type="AlphaFoldDB" id="A0A0L9UEA8"/>